<gene>
    <name evidence="2" type="ORF">J4215_06370</name>
</gene>
<evidence type="ECO:0000313" key="3">
    <source>
        <dbReference type="Proteomes" id="UP000675968"/>
    </source>
</evidence>
<keyword evidence="1" id="KW-0472">Membrane</keyword>
<reference evidence="2" key="2">
    <citation type="submission" date="2021-05" db="EMBL/GenBank/DDBJ databases">
        <title>Protein family content uncovers lineage relationships and bacterial pathway maintenance mechanisms in DPANN archaea.</title>
        <authorList>
            <person name="Castelle C.J."/>
            <person name="Meheust R."/>
            <person name="Jaffe A.L."/>
            <person name="Seitz K."/>
            <person name="Gong X."/>
            <person name="Baker B.J."/>
            <person name="Banfield J.F."/>
        </authorList>
    </citation>
    <scope>NUCLEOTIDE SEQUENCE</scope>
    <source>
        <strain evidence="2">RIFCSPLOWO2_01_FULL_AR10_48_17</strain>
    </source>
</reference>
<name>A0A8T4L4B8_9ARCH</name>
<proteinExistence type="predicted"/>
<accession>A0A8T4L4B8</accession>
<comment type="caution">
    <text evidence="2">The sequence shown here is derived from an EMBL/GenBank/DDBJ whole genome shotgun (WGS) entry which is preliminary data.</text>
</comment>
<keyword evidence="1" id="KW-0812">Transmembrane</keyword>
<keyword evidence="1" id="KW-1133">Transmembrane helix</keyword>
<organism evidence="2 3">
    <name type="scientific">Candidatus Iainarchaeum sp</name>
    <dbReference type="NCBI Taxonomy" id="3101447"/>
    <lineage>
        <taxon>Archaea</taxon>
        <taxon>Candidatus Iainarchaeota</taxon>
        <taxon>Candidatus Iainarchaeia</taxon>
        <taxon>Candidatus Iainarchaeales</taxon>
        <taxon>Candidatus Iainarchaeaceae</taxon>
        <taxon>Candidatus Iainarchaeum</taxon>
    </lineage>
</organism>
<feature type="transmembrane region" description="Helical" evidence="1">
    <location>
        <begin position="47"/>
        <end position="67"/>
    </location>
</feature>
<feature type="transmembrane region" description="Helical" evidence="1">
    <location>
        <begin position="20"/>
        <end position="41"/>
    </location>
</feature>
<protein>
    <submittedName>
        <fullName evidence="2">Uncharacterized protein</fullName>
    </submittedName>
</protein>
<dbReference type="Proteomes" id="UP000675968">
    <property type="component" value="Unassembled WGS sequence"/>
</dbReference>
<reference evidence="2" key="1">
    <citation type="submission" date="2021-03" db="EMBL/GenBank/DDBJ databases">
        <authorList>
            <person name="Jaffe A."/>
        </authorList>
    </citation>
    <scope>NUCLEOTIDE SEQUENCE</scope>
    <source>
        <strain evidence="2">RIFCSPLOWO2_01_FULL_AR10_48_17</strain>
    </source>
</reference>
<sequence>MNQTSQTKSVNFEEKRLKQVCSWIFGLLIGGLMAGFLFKGVPQETGLSLIFLAVLFGLLVSFGYFRYRWEIG</sequence>
<dbReference type="EMBL" id="JAGVWC010000014">
    <property type="protein sequence ID" value="MBS3062178.1"/>
    <property type="molecule type" value="Genomic_DNA"/>
</dbReference>
<evidence type="ECO:0000256" key="1">
    <source>
        <dbReference type="SAM" id="Phobius"/>
    </source>
</evidence>
<dbReference type="AlphaFoldDB" id="A0A8T4L4B8"/>
<evidence type="ECO:0000313" key="2">
    <source>
        <dbReference type="EMBL" id="MBS3062178.1"/>
    </source>
</evidence>